<accession>A0A0W0G0N1</accession>
<sequence>MAFSNASNFSMRDTTVNVVDGDQHNQTTNNYIRIVRIGRPGRAIAKREKKKRGNDSDQYHKILSGDIYKVEKMHSGDRWGIERNVDGVVESVQGSSTVYHVRLFGNEHQKFTAISYHGGHAKKFWKEDFAEYARPNDPVVFQLFGINRSKIPVLLFYDAWVPFGHFCRKELFWTTLYGQMLCKKTPYMIWHLWLNSQTGEVSFGPMGPYFPLIPTLPTSACEDLPRKTDMLEDDTFTRYLKELGLGSLDTDILFHASLHNVMLSVNDIFGIEHQACPDDTDHDHWIKNASYRINGLWQNNDPPYLVQPEQVLQFLDNLCLNTVYSGTQPNGLARMTVGTAWTTDCTGFLDRTIAAGGLTRFTFDPEIFKEANRSRSFVYGPPSLLVSSWLSQANSVFSGQDEVLGESCFMVGASLELRVSRELESGLAVSTPETPSAVYLFIRPPPERLSDLNSWTNDQIYFWSLDENGENRIQEVVCKRLRLPVLNLYTTKLNLRSWPKYVYDAVQAWQVTRGFDPTTTDFACSLGLPIFELVKDSRFEEIASETKEESSSSVSSWWSWSAVPDSDIPAFAM</sequence>
<dbReference type="EMBL" id="LATX01001378">
    <property type="protein sequence ID" value="KTB42143.1"/>
    <property type="molecule type" value="Genomic_DNA"/>
</dbReference>
<evidence type="ECO:0000313" key="1">
    <source>
        <dbReference type="EMBL" id="KTB42143.1"/>
    </source>
</evidence>
<dbReference type="AlphaFoldDB" id="A0A0W0G0N1"/>
<organism evidence="1 2">
    <name type="scientific">Moniliophthora roreri</name>
    <name type="common">Frosty pod rot fungus</name>
    <name type="synonym">Monilia roreri</name>
    <dbReference type="NCBI Taxonomy" id="221103"/>
    <lineage>
        <taxon>Eukaryota</taxon>
        <taxon>Fungi</taxon>
        <taxon>Dikarya</taxon>
        <taxon>Basidiomycota</taxon>
        <taxon>Agaricomycotina</taxon>
        <taxon>Agaricomycetes</taxon>
        <taxon>Agaricomycetidae</taxon>
        <taxon>Agaricales</taxon>
        <taxon>Marasmiineae</taxon>
        <taxon>Marasmiaceae</taxon>
        <taxon>Moniliophthora</taxon>
    </lineage>
</organism>
<gene>
    <name evidence="1" type="ORF">WG66_5271</name>
</gene>
<reference evidence="1 2" key="1">
    <citation type="submission" date="2015-12" db="EMBL/GenBank/DDBJ databases">
        <title>Draft genome sequence of Moniliophthora roreri, the causal agent of frosty pod rot of cacao.</title>
        <authorList>
            <person name="Aime M.C."/>
            <person name="Diaz-Valderrama J.R."/>
            <person name="Kijpornyongpan T."/>
            <person name="Phillips-Mora W."/>
        </authorList>
    </citation>
    <scope>NUCLEOTIDE SEQUENCE [LARGE SCALE GENOMIC DNA]</scope>
    <source>
        <strain evidence="1 2">MCA 2952</strain>
    </source>
</reference>
<evidence type="ECO:0000313" key="2">
    <source>
        <dbReference type="Proteomes" id="UP000054988"/>
    </source>
</evidence>
<proteinExistence type="predicted"/>
<dbReference type="Proteomes" id="UP000054988">
    <property type="component" value="Unassembled WGS sequence"/>
</dbReference>
<protein>
    <submittedName>
        <fullName evidence="1">Uncharacterized protein</fullName>
    </submittedName>
</protein>
<comment type="caution">
    <text evidence="1">The sequence shown here is derived from an EMBL/GenBank/DDBJ whole genome shotgun (WGS) entry which is preliminary data.</text>
</comment>
<name>A0A0W0G0N1_MONRR</name>